<protein>
    <submittedName>
        <fullName evidence="1">Uncharacterized protein</fullName>
    </submittedName>
</protein>
<feature type="non-terminal residue" evidence="1">
    <location>
        <position position="165"/>
    </location>
</feature>
<dbReference type="EMBL" id="JAGKQM010000017">
    <property type="protein sequence ID" value="KAH0867059.1"/>
    <property type="molecule type" value="Genomic_DNA"/>
</dbReference>
<keyword evidence="2" id="KW-1185">Reference proteome</keyword>
<gene>
    <name evidence="1" type="ORF">HID58_074081</name>
</gene>
<evidence type="ECO:0000313" key="1">
    <source>
        <dbReference type="EMBL" id="KAH0867059.1"/>
    </source>
</evidence>
<name>A0ABQ7YH41_BRANA</name>
<proteinExistence type="predicted"/>
<reference evidence="1 2" key="1">
    <citation type="submission" date="2021-05" db="EMBL/GenBank/DDBJ databases">
        <title>Genome Assembly of Synthetic Allotetraploid Brassica napus Reveals Homoeologous Exchanges between Subgenomes.</title>
        <authorList>
            <person name="Davis J.T."/>
        </authorList>
    </citation>
    <scope>NUCLEOTIDE SEQUENCE [LARGE SCALE GENOMIC DNA]</scope>
    <source>
        <strain evidence="2">cv. Da-Ae</strain>
        <tissue evidence="1">Seedling</tissue>
    </source>
</reference>
<sequence length="165" mass="18140">RRTQLSPMIVSNMIQSRGEALINHDLPIAGNSNPLEGNTNITNDCVKYGSDTQDEVLITNDLPIAGSRNFCQRGTQKSPLIMSNMMQTQYEISSTHDLPIAGSSNVFERGIETHPETEWNSIQRVDEVSGIQHTRIRDSLISPSSGLVSNKRGLDSIRLVVYGSG</sequence>
<evidence type="ECO:0000313" key="2">
    <source>
        <dbReference type="Proteomes" id="UP000824890"/>
    </source>
</evidence>
<comment type="caution">
    <text evidence="1">The sequence shown here is derived from an EMBL/GenBank/DDBJ whole genome shotgun (WGS) entry which is preliminary data.</text>
</comment>
<accession>A0ABQ7YH41</accession>
<dbReference type="Proteomes" id="UP000824890">
    <property type="component" value="Unassembled WGS sequence"/>
</dbReference>
<feature type="non-terminal residue" evidence="1">
    <location>
        <position position="1"/>
    </location>
</feature>
<organism evidence="1 2">
    <name type="scientific">Brassica napus</name>
    <name type="common">Rape</name>
    <dbReference type="NCBI Taxonomy" id="3708"/>
    <lineage>
        <taxon>Eukaryota</taxon>
        <taxon>Viridiplantae</taxon>
        <taxon>Streptophyta</taxon>
        <taxon>Embryophyta</taxon>
        <taxon>Tracheophyta</taxon>
        <taxon>Spermatophyta</taxon>
        <taxon>Magnoliopsida</taxon>
        <taxon>eudicotyledons</taxon>
        <taxon>Gunneridae</taxon>
        <taxon>Pentapetalae</taxon>
        <taxon>rosids</taxon>
        <taxon>malvids</taxon>
        <taxon>Brassicales</taxon>
        <taxon>Brassicaceae</taxon>
        <taxon>Brassiceae</taxon>
        <taxon>Brassica</taxon>
    </lineage>
</organism>